<dbReference type="PROSITE" id="PS51332">
    <property type="entry name" value="B12_BINDING"/>
    <property type="match status" value="1"/>
</dbReference>
<evidence type="ECO:0000256" key="2">
    <source>
        <dbReference type="ARBA" id="ARBA00022691"/>
    </source>
</evidence>
<dbReference type="STRING" id="1121400.SAMN02746065_106180"/>
<dbReference type="CDD" id="cd01335">
    <property type="entry name" value="Radical_SAM"/>
    <property type="match status" value="1"/>
</dbReference>
<gene>
    <name evidence="8" type="ORF">SAMN02746065_106180</name>
</gene>
<reference evidence="8 9" key="1">
    <citation type="submission" date="2017-04" db="EMBL/GenBank/DDBJ databases">
        <authorList>
            <person name="Afonso C.L."/>
            <person name="Miller P.J."/>
            <person name="Scott M.A."/>
            <person name="Spackman E."/>
            <person name="Goraichik I."/>
            <person name="Dimitrov K.M."/>
            <person name="Suarez D.L."/>
            <person name="Swayne D.E."/>
        </authorList>
    </citation>
    <scope>NUCLEOTIDE SEQUENCE [LARGE SCALE GENOMIC DNA]</scope>
    <source>
        <strain evidence="8 9">DSM 3385</strain>
    </source>
</reference>
<accession>A0A1W2AZS7</accession>
<protein>
    <submittedName>
        <fullName evidence="8">Radical SAM superfamily enzyme YgiQ, UPF0313 family</fullName>
    </submittedName>
</protein>
<dbReference type="InterPro" id="IPR051198">
    <property type="entry name" value="BchE-like"/>
</dbReference>
<dbReference type="SUPFAM" id="SSF102114">
    <property type="entry name" value="Radical SAM enzymes"/>
    <property type="match status" value="1"/>
</dbReference>
<evidence type="ECO:0000256" key="3">
    <source>
        <dbReference type="ARBA" id="ARBA00022723"/>
    </source>
</evidence>
<dbReference type="GO" id="GO:0031419">
    <property type="term" value="F:cobalamin binding"/>
    <property type="evidence" value="ECO:0007669"/>
    <property type="project" value="InterPro"/>
</dbReference>
<dbReference type="SFLD" id="SFLDS00029">
    <property type="entry name" value="Radical_SAM"/>
    <property type="match status" value="1"/>
</dbReference>
<dbReference type="Gene3D" id="3.80.30.20">
    <property type="entry name" value="tm_1862 like domain"/>
    <property type="match status" value="1"/>
</dbReference>
<dbReference type="GO" id="GO:0051536">
    <property type="term" value="F:iron-sulfur cluster binding"/>
    <property type="evidence" value="ECO:0007669"/>
    <property type="project" value="UniProtKB-KW"/>
</dbReference>
<feature type="domain" description="Radical SAM core" evidence="7">
    <location>
        <begin position="184"/>
        <end position="401"/>
    </location>
</feature>
<keyword evidence="4" id="KW-0408">Iron</keyword>
<dbReference type="PANTHER" id="PTHR43409">
    <property type="entry name" value="ANAEROBIC MAGNESIUM-PROTOPORPHYRIN IX MONOMETHYL ESTER CYCLASE-RELATED"/>
    <property type="match status" value="1"/>
</dbReference>
<proteinExistence type="predicted"/>
<evidence type="ECO:0000256" key="5">
    <source>
        <dbReference type="ARBA" id="ARBA00023014"/>
    </source>
</evidence>
<evidence type="ECO:0000256" key="4">
    <source>
        <dbReference type="ARBA" id="ARBA00023004"/>
    </source>
</evidence>
<name>A0A1W2AZS7_9BACT</name>
<evidence type="ECO:0000313" key="8">
    <source>
        <dbReference type="EMBL" id="SMC66104.1"/>
    </source>
</evidence>
<keyword evidence="3" id="KW-0479">Metal-binding</keyword>
<dbReference type="InterPro" id="IPR007197">
    <property type="entry name" value="rSAM"/>
</dbReference>
<dbReference type="GO" id="GO:0003824">
    <property type="term" value="F:catalytic activity"/>
    <property type="evidence" value="ECO:0007669"/>
    <property type="project" value="InterPro"/>
</dbReference>
<keyword evidence="5" id="KW-0411">Iron-sulfur</keyword>
<dbReference type="Proteomes" id="UP000192418">
    <property type="component" value="Unassembled WGS sequence"/>
</dbReference>
<organism evidence="8 9">
    <name type="scientific">Desulfocicer vacuolatum DSM 3385</name>
    <dbReference type="NCBI Taxonomy" id="1121400"/>
    <lineage>
        <taxon>Bacteria</taxon>
        <taxon>Pseudomonadati</taxon>
        <taxon>Thermodesulfobacteriota</taxon>
        <taxon>Desulfobacteria</taxon>
        <taxon>Desulfobacterales</taxon>
        <taxon>Desulfobacteraceae</taxon>
        <taxon>Desulfocicer</taxon>
    </lineage>
</organism>
<feature type="domain" description="B12-binding" evidence="6">
    <location>
        <begin position="9"/>
        <end position="150"/>
    </location>
</feature>
<dbReference type="EMBL" id="FWXY01000006">
    <property type="protein sequence ID" value="SMC66104.1"/>
    <property type="molecule type" value="Genomic_DNA"/>
</dbReference>
<evidence type="ECO:0000259" key="6">
    <source>
        <dbReference type="PROSITE" id="PS51332"/>
    </source>
</evidence>
<dbReference type="AlphaFoldDB" id="A0A1W2AZS7"/>
<sequence>MINTVVLEHPRMPSTKRFNDIANTPLWSCLMGGYAAAALDRAGFHTRFMDGAQGGWSFRETEEKILCSAPALLCINAVYFWEHTILFFDFLEDLKKKGFNGHINLFGFFPTLVYGEILEKWSAVDSVAVGEFEHTLVELANRLDKGEAFHGIEGLASRKNGGLIKTPVRSPEKNPDHFAFPWRSSLEGTVTVLASRGCYNHCSFCPVPSFYNQGPLWRGRTPENIALEMSQLVARGVKNFYFADPNFIGPGRRGKKRVLDLLTLIEPLNIRFGMETRPADLDDEILEKLTAAGFNSLLMGIESGSERVLGNLNKQSAARAGAGAIALCRRHGIEPEIGFLMFVPDSSVADLRANMAFLMENNLLDRLERTANLMCHCQIVLAGTSGYAAFEQLNRLEKSGLFGFEGEVTFLDPGVEWMARRVVFACHTVLRSMSDKKSPIYWDMPDMTVSQKVNDYLVDLFFRLLDRVETRGPEENLFDMEKEISQDISGLLKSV</sequence>
<dbReference type="InterPro" id="IPR058240">
    <property type="entry name" value="rSAM_sf"/>
</dbReference>
<dbReference type="SMART" id="SM00729">
    <property type="entry name" value="Elp3"/>
    <property type="match status" value="1"/>
</dbReference>
<evidence type="ECO:0000256" key="1">
    <source>
        <dbReference type="ARBA" id="ARBA00001966"/>
    </source>
</evidence>
<dbReference type="GO" id="GO:0046872">
    <property type="term" value="F:metal ion binding"/>
    <property type="evidence" value="ECO:0007669"/>
    <property type="project" value="UniProtKB-KW"/>
</dbReference>
<dbReference type="SFLD" id="SFLDG01082">
    <property type="entry name" value="B12-binding_domain_containing"/>
    <property type="match status" value="1"/>
</dbReference>
<evidence type="ECO:0000259" key="7">
    <source>
        <dbReference type="PROSITE" id="PS51918"/>
    </source>
</evidence>
<dbReference type="OrthoDB" id="9804952at2"/>
<dbReference type="InterPro" id="IPR023404">
    <property type="entry name" value="rSAM_horseshoe"/>
</dbReference>
<keyword evidence="9" id="KW-1185">Reference proteome</keyword>
<dbReference type="Pfam" id="PF04055">
    <property type="entry name" value="Radical_SAM"/>
    <property type="match status" value="1"/>
</dbReference>
<dbReference type="RefSeq" id="WP_084068196.1">
    <property type="nucleotide sequence ID" value="NZ_FWXY01000006.1"/>
</dbReference>
<evidence type="ECO:0000313" key="9">
    <source>
        <dbReference type="Proteomes" id="UP000192418"/>
    </source>
</evidence>
<dbReference type="Gene3D" id="3.40.50.280">
    <property type="entry name" value="Cobalamin-binding domain"/>
    <property type="match status" value="1"/>
</dbReference>
<dbReference type="InterPro" id="IPR006638">
    <property type="entry name" value="Elp3/MiaA/NifB-like_rSAM"/>
</dbReference>
<dbReference type="PANTHER" id="PTHR43409:SF7">
    <property type="entry name" value="BLL1977 PROTEIN"/>
    <property type="match status" value="1"/>
</dbReference>
<dbReference type="InterPro" id="IPR006158">
    <property type="entry name" value="Cobalamin-bd"/>
</dbReference>
<comment type="cofactor">
    <cofactor evidence="1">
        <name>[4Fe-4S] cluster</name>
        <dbReference type="ChEBI" id="CHEBI:49883"/>
    </cofactor>
</comment>
<dbReference type="GO" id="GO:0005829">
    <property type="term" value="C:cytosol"/>
    <property type="evidence" value="ECO:0007669"/>
    <property type="project" value="TreeGrafter"/>
</dbReference>
<dbReference type="PROSITE" id="PS51918">
    <property type="entry name" value="RADICAL_SAM"/>
    <property type="match status" value="1"/>
</dbReference>
<keyword evidence="2" id="KW-0949">S-adenosyl-L-methionine</keyword>